<evidence type="ECO:0000313" key="2">
    <source>
        <dbReference type="Proteomes" id="UP001148629"/>
    </source>
</evidence>
<dbReference type="EMBL" id="JANRMS010000182">
    <property type="protein sequence ID" value="KAJ3544743.1"/>
    <property type="molecule type" value="Genomic_DNA"/>
</dbReference>
<accession>A0ACC1SR52</accession>
<dbReference type="Proteomes" id="UP001148629">
    <property type="component" value="Unassembled WGS sequence"/>
</dbReference>
<organism evidence="1 2">
    <name type="scientific">Fusarium decemcellulare</name>
    <dbReference type="NCBI Taxonomy" id="57161"/>
    <lineage>
        <taxon>Eukaryota</taxon>
        <taxon>Fungi</taxon>
        <taxon>Dikarya</taxon>
        <taxon>Ascomycota</taxon>
        <taxon>Pezizomycotina</taxon>
        <taxon>Sordariomycetes</taxon>
        <taxon>Hypocreomycetidae</taxon>
        <taxon>Hypocreales</taxon>
        <taxon>Nectriaceae</taxon>
        <taxon>Fusarium</taxon>
        <taxon>Fusarium decemcellulare species complex</taxon>
    </lineage>
</organism>
<keyword evidence="2" id="KW-1185">Reference proteome</keyword>
<sequence>MDSSTARPFWDSLPPEIRLRVLRCVVLGHRRIETPAALGFGKASSLATVSREWQCFFEKETFRRMALTSSDLTTFSRVVRGKNAIRLNYINHLWLNVKLTKYTQRIYDRPESATNIGQNNRIFSYAIATLLNALSSWEGIHGGLTLEIHAHSPSDHKYHPWELELHGDYPLRFEEDLVNSTSLSKYRRKKLEETRIGTGRPSVSVEQGMAQRLHGTPLKIQPWPLKKRKLCKNPVQKLPSAPIVKGLVLRQAFFRGIALTSLAALFRESFVALESFRLQRWVGITEQVETTFLEGHEVGFLRLLANEDILESESLLMATSCHRFDEFCPPRQFGCDEFLSQIIRDGRNEASRLQHLILRVNCISSSEEQYWVTDILARAGRAAKKLPRLRILELWNSGIGFGYLFRYTQDDTRATITWRFAGREFLLEPKVLETWARVASGRTLVVERSPFTAEDAGESGFNNMTVVPHLALRRLAFDPISEAQVAFKMGLGR</sequence>
<evidence type="ECO:0000313" key="1">
    <source>
        <dbReference type="EMBL" id="KAJ3544743.1"/>
    </source>
</evidence>
<proteinExistence type="predicted"/>
<comment type="caution">
    <text evidence="1">The sequence shown here is derived from an EMBL/GenBank/DDBJ whole genome shotgun (WGS) entry which is preliminary data.</text>
</comment>
<protein>
    <submittedName>
        <fullName evidence="1">Uncharacterized protein</fullName>
    </submittedName>
</protein>
<gene>
    <name evidence="1" type="ORF">NM208_g2894</name>
</gene>
<reference evidence="1" key="1">
    <citation type="submission" date="2022-08" db="EMBL/GenBank/DDBJ databases">
        <title>Genome Sequence of Fusarium decemcellulare.</title>
        <authorList>
            <person name="Buettner E."/>
        </authorList>
    </citation>
    <scope>NUCLEOTIDE SEQUENCE</scope>
    <source>
        <strain evidence="1">Babe19</strain>
    </source>
</reference>
<name>A0ACC1SR52_9HYPO</name>